<comment type="caution">
    <text evidence="1">The sequence shown here is derived from an EMBL/GenBank/DDBJ whole genome shotgun (WGS) entry which is preliminary data.</text>
</comment>
<organism evidence="1 2">
    <name type="scientific">Halarchaeum acidiphilum MH1-52-1</name>
    <dbReference type="NCBI Taxonomy" id="1261545"/>
    <lineage>
        <taxon>Archaea</taxon>
        <taxon>Methanobacteriati</taxon>
        <taxon>Methanobacteriota</taxon>
        <taxon>Stenosarchaea group</taxon>
        <taxon>Halobacteria</taxon>
        <taxon>Halobacteriales</taxon>
        <taxon>Halobacteriaceae</taxon>
    </lineage>
</organism>
<dbReference type="Proteomes" id="UP000016986">
    <property type="component" value="Unassembled WGS sequence"/>
</dbReference>
<proteinExistence type="predicted"/>
<dbReference type="Pfam" id="PF25257">
    <property type="entry name" value="DUF7858"/>
    <property type="match status" value="1"/>
</dbReference>
<accession>U3AB61</accession>
<evidence type="ECO:0000313" key="1">
    <source>
        <dbReference type="EMBL" id="GAD52003.1"/>
    </source>
</evidence>
<sequence length="172" mass="17064">MGLSDIAAGLTVTTPQRERGVATVDATDVPLAERLAPYAEDLPCPAAVAAALLDAYGAGTSVGAAAAAAGVAPTTGAKVLHVLGVAGVNPLSPLARDVVADWLDGELARSEAVTLSGASDAEFALGAYCATHPPIEGAKAVVAASREPDSRAIAARERDALAEAVDTPDGLR</sequence>
<dbReference type="OrthoDB" id="239492at2157"/>
<dbReference type="eggNOG" id="arCOG04731">
    <property type="taxonomic scope" value="Archaea"/>
</dbReference>
<dbReference type="InterPro" id="IPR057180">
    <property type="entry name" value="DUF7858"/>
</dbReference>
<dbReference type="EMBL" id="BATA01000012">
    <property type="protein sequence ID" value="GAD52003.1"/>
    <property type="molecule type" value="Genomic_DNA"/>
</dbReference>
<dbReference type="RefSeq" id="WP_021779851.1">
    <property type="nucleotide sequence ID" value="NZ_BATA01000012.1"/>
</dbReference>
<reference evidence="1 2" key="1">
    <citation type="submission" date="2013-09" db="EMBL/GenBank/DDBJ databases">
        <title>Whole genome sequencing of Halarchaeum acidiphilum strain MH1-52-1.</title>
        <authorList>
            <person name="Shimane Y."/>
            <person name="Minegishi H."/>
            <person name="Nishi S."/>
            <person name="Echigo A."/>
            <person name="Shuto A."/>
            <person name="Konishi M."/>
            <person name="Ito T."/>
            <person name="Ohkuma M."/>
            <person name="Ohta Y."/>
            <person name="Nagano Y."/>
            <person name="Tsubouchi T."/>
            <person name="Mori K."/>
            <person name="Usui K."/>
            <person name="Kamekura M."/>
            <person name="Usami R."/>
            <person name="Takaki Y."/>
            <person name="Hatada Y."/>
        </authorList>
    </citation>
    <scope>NUCLEOTIDE SEQUENCE [LARGE SCALE GENOMIC DNA]</scope>
    <source>
        <strain evidence="1 2">JCM 16109</strain>
    </source>
</reference>
<dbReference type="AlphaFoldDB" id="U3AB61"/>
<keyword evidence="2" id="KW-1185">Reference proteome</keyword>
<evidence type="ECO:0000313" key="2">
    <source>
        <dbReference type="Proteomes" id="UP000016986"/>
    </source>
</evidence>
<name>U3AB61_9EURY</name>
<gene>
    <name evidence="1" type="ORF">MBEHAL_0763</name>
</gene>
<protein>
    <submittedName>
        <fullName evidence="1">Uncharacterized protein</fullName>
    </submittedName>
</protein>